<evidence type="ECO:0000256" key="11">
    <source>
        <dbReference type="SAM" id="SignalP"/>
    </source>
</evidence>
<dbReference type="FunFam" id="3.30.2050.10:FF:000001">
    <property type="entry name" value="Oxygen-evolving enhancer protein 1, chloroplastic"/>
    <property type="match status" value="1"/>
</dbReference>
<sequence>MRYRALIITFLALCLGVLTACSEGPASASSRDVLTYDQIRGTGLANKCPQLSETTRGSIAIDSNQSYRIVELCLEPTTFFVKEEPTNKRQKPEYIAGKLLTRYTSTIDQVQGKLNINNDGSLTFVEEDGLDFQAITVQLPGGERVPFLFTIKDLVAQTQPGLTSITTSTDFEGDFKVPSYRSAAFLDPKGRGGVTGYDNAVALPAQADREELVKANRKQTPNLKGEISLQVAKVDSSTGEIAGTFESEQPSDTDLGAREALDVKIRGLFYARIEPTRA</sequence>
<evidence type="ECO:0000256" key="5">
    <source>
        <dbReference type="ARBA" id="ARBA00023136"/>
    </source>
</evidence>
<evidence type="ECO:0000256" key="7">
    <source>
        <dbReference type="ARBA" id="ARBA00023276"/>
    </source>
</evidence>
<evidence type="ECO:0000256" key="10">
    <source>
        <dbReference type="ARBA" id="ARBA00046136"/>
    </source>
</evidence>
<organism evidence="12 13">
    <name type="scientific">Gloeocapsopsis dulcis AAB1 = 1H9</name>
    <dbReference type="NCBI Taxonomy" id="1433147"/>
    <lineage>
        <taxon>Bacteria</taxon>
        <taxon>Bacillati</taxon>
        <taxon>Cyanobacteriota</taxon>
        <taxon>Cyanophyceae</taxon>
        <taxon>Oscillatoriophycideae</taxon>
        <taxon>Chroococcales</taxon>
        <taxon>Chroococcaceae</taxon>
        <taxon>Gloeocapsopsis</taxon>
        <taxon>Gloeocapsopsis dulcis</taxon>
    </lineage>
</organism>
<comment type="subcellular location">
    <subcellularLocation>
        <location evidence="1">Cellular thylakoid membrane</location>
        <topology evidence="1">Peripheral membrane protein</topology>
        <orientation evidence="1">Lumenal side</orientation>
    </subcellularLocation>
</comment>
<dbReference type="Gene3D" id="3.30.2050.10">
    <property type="entry name" value="photosynthetic oxygen evolving center domain"/>
    <property type="match status" value="1"/>
</dbReference>
<evidence type="ECO:0000256" key="9">
    <source>
        <dbReference type="ARBA" id="ARBA00043037"/>
    </source>
</evidence>
<accession>A0A6N8FUN2</accession>
<dbReference type="SUPFAM" id="SSF56925">
    <property type="entry name" value="OMPA-like"/>
    <property type="match status" value="1"/>
</dbReference>
<dbReference type="Gene3D" id="2.40.160.30">
    <property type="entry name" value="Photosystem II, cytochrome c-550 precursor"/>
    <property type="match status" value="1"/>
</dbReference>
<evidence type="ECO:0000313" key="12">
    <source>
        <dbReference type="EMBL" id="MUL36025.1"/>
    </source>
</evidence>
<keyword evidence="3" id="KW-0602">Photosynthesis</keyword>
<comment type="caution">
    <text evidence="12">The sequence shown here is derived from an EMBL/GenBank/DDBJ whole genome shotgun (WGS) entry which is preliminary data.</text>
</comment>
<keyword evidence="6" id="KW-0464">Manganese</keyword>
<comment type="function">
    <text evidence="10">One of the extrinsic, lumenal subunits of photosystem II (PSII), which stabilize and protect the oxygen-evolving complex. PSII is a light-driven water plastoquinone oxidoreductase, using light energy to abstract electrons from H(2)O, generating a proton gradient subsequently used for ATP formation. Required for dimerization of PSII and for binding of PsbQ to PSII.</text>
</comment>
<gene>
    <name evidence="12" type="ORF">BWI75_06575</name>
</gene>
<reference evidence="12 13" key="1">
    <citation type="journal article" date="2019" name="Front. Microbiol.">
        <title>Genomic Features for Desiccation Tolerance and Sugar Biosynthesis in the Extremophile Gloeocapsopsis sp. UTEX B3054.</title>
        <authorList>
            <person name="Urrejola C."/>
            <person name="Alcorta J."/>
            <person name="Salas L."/>
            <person name="Vasquez M."/>
            <person name="Polz M.F."/>
            <person name="Vicuna R."/>
            <person name="Diez B."/>
        </authorList>
    </citation>
    <scope>NUCLEOTIDE SEQUENCE [LARGE SCALE GENOMIC DNA]</scope>
    <source>
        <strain evidence="12 13">1H9</strain>
    </source>
</reference>
<dbReference type="EMBL" id="NAPY01000007">
    <property type="protein sequence ID" value="MUL36025.1"/>
    <property type="molecule type" value="Genomic_DNA"/>
</dbReference>
<evidence type="ECO:0000313" key="13">
    <source>
        <dbReference type="Proteomes" id="UP000441797"/>
    </source>
</evidence>
<proteinExistence type="inferred from homology"/>
<dbReference type="RefSeq" id="WP_105222356.1">
    <property type="nucleotide sequence ID" value="NZ_CAWNSU010000010.1"/>
</dbReference>
<keyword evidence="4" id="KW-0793">Thylakoid</keyword>
<feature type="chain" id="PRO_5026749673" description="Photosystem II extrinsic protein O" evidence="11">
    <location>
        <begin position="21"/>
        <end position="278"/>
    </location>
</feature>
<dbReference type="PROSITE" id="PS51257">
    <property type="entry name" value="PROKAR_LIPOPROTEIN"/>
    <property type="match status" value="1"/>
</dbReference>
<dbReference type="GO" id="GO:0042549">
    <property type="term" value="P:photosystem II stabilization"/>
    <property type="evidence" value="ECO:0007669"/>
    <property type="project" value="InterPro"/>
</dbReference>
<keyword evidence="5" id="KW-0472">Membrane</keyword>
<evidence type="ECO:0000256" key="3">
    <source>
        <dbReference type="ARBA" id="ARBA00022531"/>
    </source>
</evidence>
<dbReference type="InterPro" id="IPR002628">
    <property type="entry name" value="PsbO"/>
</dbReference>
<dbReference type="Proteomes" id="UP000441797">
    <property type="component" value="Unassembled WGS sequence"/>
</dbReference>
<keyword evidence="11" id="KW-0732">Signal</keyword>
<evidence type="ECO:0000256" key="6">
    <source>
        <dbReference type="ARBA" id="ARBA00023211"/>
    </source>
</evidence>
<dbReference type="InterPro" id="IPR011250">
    <property type="entry name" value="OMP/PagP_B-barrel"/>
</dbReference>
<evidence type="ECO:0000256" key="1">
    <source>
        <dbReference type="ARBA" id="ARBA00004526"/>
    </source>
</evidence>
<dbReference type="GO" id="GO:0010242">
    <property type="term" value="F:oxygen evolving activity"/>
    <property type="evidence" value="ECO:0007669"/>
    <property type="project" value="InterPro"/>
</dbReference>
<name>A0A6N8FUN2_9CHRO</name>
<dbReference type="AlphaFoldDB" id="A0A6N8FUN2"/>
<dbReference type="GO" id="GO:0009654">
    <property type="term" value="C:photosystem II oxygen evolving complex"/>
    <property type="evidence" value="ECO:0007669"/>
    <property type="project" value="InterPro"/>
</dbReference>
<keyword evidence="7" id="KW-0604">Photosystem II</keyword>
<feature type="signal peptide" evidence="11">
    <location>
        <begin position="1"/>
        <end position="20"/>
    </location>
</feature>
<evidence type="ECO:0000256" key="4">
    <source>
        <dbReference type="ARBA" id="ARBA00023078"/>
    </source>
</evidence>
<dbReference type="GO" id="GO:0031676">
    <property type="term" value="C:plasma membrane-derived thylakoid membrane"/>
    <property type="evidence" value="ECO:0007669"/>
    <property type="project" value="UniProtKB-SubCell"/>
</dbReference>
<dbReference type="GO" id="GO:0010207">
    <property type="term" value="P:photosystem II assembly"/>
    <property type="evidence" value="ECO:0007669"/>
    <property type="project" value="InterPro"/>
</dbReference>
<dbReference type="Pfam" id="PF01716">
    <property type="entry name" value="MSP"/>
    <property type="match status" value="1"/>
</dbReference>
<keyword evidence="13" id="KW-1185">Reference proteome</keyword>
<dbReference type="OrthoDB" id="479833at2"/>
<evidence type="ECO:0000256" key="2">
    <source>
        <dbReference type="ARBA" id="ARBA00009838"/>
    </source>
</evidence>
<comment type="similarity">
    <text evidence="2">Belongs to the PsbO family.</text>
</comment>
<dbReference type="PANTHER" id="PTHR34058">
    <property type="entry name" value="OXYGEN-EVOLVING ENHANCER PROTEIN 1-2, CHLOROPLASTIC"/>
    <property type="match status" value="1"/>
</dbReference>
<evidence type="ECO:0000256" key="8">
    <source>
        <dbReference type="ARBA" id="ARBA00039796"/>
    </source>
</evidence>
<protein>
    <recommendedName>
        <fullName evidence="8">Photosystem II extrinsic protein O</fullName>
    </recommendedName>
    <alternativeName>
        <fullName evidence="9">Photosystem II manganese-stabilizing polypeptide</fullName>
    </alternativeName>
</protein>